<dbReference type="Pfam" id="PF04255">
    <property type="entry name" value="DUF433"/>
    <property type="match status" value="1"/>
</dbReference>
<dbReference type="AlphaFoldDB" id="V6RYC8"/>
<dbReference type="EMBL" id="VLKQ01000001">
    <property type="protein sequence ID" value="TWI15299.1"/>
    <property type="molecule type" value="Genomic_DNA"/>
</dbReference>
<name>V6RYC8_9FLAO</name>
<accession>V6RYC8</accession>
<dbReference type="STRING" id="1341154.FCR2A7T_24510"/>
<evidence type="ECO:0000313" key="1">
    <source>
        <dbReference type="EMBL" id="TWI15299.1"/>
    </source>
</evidence>
<dbReference type="InterPro" id="IPR007367">
    <property type="entry name" value="DUF433"/>
</dbReference>
<gene>
    <name evidence="1" type="ORF">IP98_00291</name>
</gene>
<proteinExistence type="predicted"/>
<organism evidence="1 2">
    <name type="scientific">Flavobacterium cauense R2A-7</name>
    <dbReference type="NCBI Taxonomy" id="1341154"/>
    <lineage>
        <taxon>Bacteria</taxon>
        <taxon>Pseudomonadati</taxon>
        <taxon>Bacteroidota</taxon>
        <taxon>Flavobacteriia</taxon>
        <taxon>Flavobacteriales</taxon>
        <taxon>Flavobacteriaceae</taxon>
        <taxon>Flavobacterium</taxon>
    </lineage>
</organism>
<dbReference type="InterPro" id="IPR036388">
    <property type="entry name" value="WH-like_DNA-bd_sf"/>
</dbReference>
<dbReference type="Proteomes" id="UP000319848">
    <property type="component" value="Unassembled WGS sequence"/>
</dbReference>
<dbReference type="Gene3D" id="1.10.10.10">
    <property type="entry name" value="Winged helix-like DNA-binding domain superfamily/Winged helix DNA-binding domain"/>
    <property type="match status" value="1"/>
</dbReference>
<dbReference type="RefSeq" id="WP_023571553.1">
    <property type="nucleotide sequence ID" value="NZ_AVBI01000019.1"/>
</dbReference>
<comment type="caution">
    <text evidence="1">The sequence shown here is derived from an EMBL/GenBank/DDBJ whole genome shotgun (WGS) entry which is preliminary data.</text>
</comment>
<keyword evidence="2" id="KW-1185">Reference proteome</keyword>
<dbReference type="OrthoDB" id="940717at2"/>
<protein>
    <submittedName>
        <fullName evidence="1">Uncharacterized protein DUF433</fullName>
    </submittedName>
</protein>
<sequence length="223" mass="25928">MFENKLELGNGIFTTQEIAQILRLPYHKVRTWITKYWDGDLGKHYEQNYSWSVENSKAVGFHTLIEFYVMMQFAEAGVKTKEVLKAHKELSILYNTNFPFAKKEVLENIKTDKLKVYLKMNGDTISLDGSKQLNLELISMFFHNLDFDNELLASRFWPLGKKHKIVCDPHHKFGQPVISGTNIQSEVIYKMYQSNEPVKFIAALYEISEKEVKDAILFHLNAA</sequence>
<evidence type="ECO:0000313" key="2">
    <source>
        <dbReference type="Proteomes" id="UP000319848"/>
    </source>
</evidence>
<reference evidence="1 2" key="1">
    <citation type="journal article" date="2015" name="Stand. Genomic Sci.">
        <title>Genomic Encyclopedia of Bacterial and Archaeal Type Strains, Phase III: the genomes of soil and plant-associated and newly described type strains.</title>
        <authorList>
            <person name="Whitman W.B."/>
            <person name="Woyke T."/>
            <person name="Klenk H.P."/>
            <person name="Zhou Y."/>
            <person name="Lilburn T.G."/>
            <person name="Beck B.J."/>
            <person name="De Vos P."/>
            <person name="Vandamme P."/>
            <person name="Eisen J.A."/>
            <person name="Garrity G."/>
            <person name="Hugenholtz P."/>
            <person name="Kyrpides N.C."/>
        </authorList>
    </citation>
    <scope>NUCLEOTIDE SEQUENCE [LARGE SCALE GENOMIC DNA]</scope>
    <source>
        <strain evidence="1 2">CGMCC 1.7270</strain>
    </source>
</reference>